<comment type="function">
    <text evidence="1">Involved in the catabolism of quinolinic acid (QA).</text>
</comment>
<evidence type="ECO:0000313" key="14">
    <source>
        <dbReference type="Proteomes" id="UP001576780"/>
    </source>
</evidence>
<feature type="domain" description="Quinolinate phosphoribosyl transferase N-terminal" evidence="12">
    <location>
        <begin position="30"/>
        <end position="116"/>
    </location>
</feature>
<dbReference type="InterPro" id="IPR004393">
    <property type="entry name" value="NadC"/>
</dbReference>
<comment type="caution">
    <text evidence="13">The sequence shown here is derived from an EMBL/GenBank/DDBJ whole genome shotgun (WGS) entry which is preliminary data.</text>
</comment>
<dbReference type="Pfam" id="PF01729">
    <property type="entry name" value="QRPTase_C"/>
    <property type="match status" value="1"/>
</dbReference>
<dbReference type="SUPFAM" id="SSF51690">
    <property type="entry name" value="Nicotinate/Quinolinate PRTase C-terminal domain-like"/>
    <property type="match status" value="1"/>
</dbReference>
<keyword evidence="14" id="KW-1185">Reference proteome</keyword>
<dbReference type="NCBIfam" id="TIGR00078">
    <property type="entry name" value="nadC"/>
    <property type="match status" value="1"/>
</dbReference>
<evidence type="ECO:0000256" key="10">
    <source>
        <dbReference type="PIRNR" id="PIRNR006250"/>
    </source>
</evidence>
<keyword evidence="5" id="KW-0662">Pyridine nucleotide biosynthesis</keyword>
<dbReference type="Gene3D" id="3.90.1170.20">
    <property type="entry name" value="Quinolinate phosphoribosyl transferase, N-terminal domain"/>
    <property type="match status" value="1"/>
</dbReference>
<dbReference type="InterPro" id="IPR002638">
    <property type="entry name" value="Quinolinate_PRibosylTrfase_C"/>
</dbReference>
<evidence type="ECO:0000259" key="12">
    <source>
        <dbReference type="Pfam" id="PF02749"/>
    </source>
</evidence>
<evidence type="ECO:0000256" key="3">
    <source>
        <dbReference type="ARBA" id="ARBA00009400"/>
    </source>
</evidence>
<evidence type="ECO:0000256" key="6">
    <source>
        <dbReference type="ARBA" id="ARBA00022676"/>
    </source>
</evidence>
<evidence type="ECO:0000256" key="8">
    <source>
        <dbReference type="ARBA" id="ARBA00033102"/>
    </source>
</evidence>
<dbReference type="SUPFAM" id="SSF54675">
    <property type="entry name" value="Nicotinate/Quinolinate PRTase N-terminal domain-like"/>
    <property type="match status" value="1"/>
</dbReference>
<dbReference type="CDD" id="cd01572">
    <property type="entry name" value="QPRTase"/>
    <property type="match status" value="1"/>
</dbReference>
<dbReference type="PIRSF" id="PIRSF006250">
    <property type="entry name" value="NadC_ModD"/>
    <property type="match status" value="1"/>
</dbReference>
<comment type="similarity">
    <text evidence="3 10">Belongs to the NadC/ModD family.</text>
</comment>
<keyword evidence="7 10" id="KW-0808">Transferase</keyword>
<dbReference type="InterPro" id="IPR022412">
    <property type="entry name" value="Quinolinate_PRibosylTrfase_N"/>
</dbReference>
<evidence type="ECO:0000256" key="5">
    <source>
        <dbReference type="ARBA" id="ARBA00022642"/>
    </source>
</evidence>
<proteinExistence type="inferred from homology"/>
<protein>
    <recommendedName>
        <fullName evidence="4">nicotinate-nucleotide diphosphorylase (carboxylating)</fullName>
        <ecNumber evidence="4">2.4.2.19</ecNumber>
    </recommendedName>
    <alternativeName>
        <fullName evidence="8">Quinolinate phosphoribosyltransferase [decarboxylating]</fullName>
    </alternativeName>
</protein>
<sequence length="293" mass="32483">MVNTTAVLPSWLVLDSILQNWLLEDLGRGDRTTQSLLSGQVRVGRAEWIAKETGVIAGLPIASRVFQFMSQQVRFVPIVAEGTWCEKRDVIARIHGPADALLMGERVALNIVMHLSGIATLTRQYVDKIADLPVKLVDTRKTRPGLRLLEKYASQLGGAVNHRMGLDDAVMIKDNHIQAAGGIGNAIAKIRSQIPYPLTIEVETENIDQIKEALEYGADIIMLDNMSLDMMYQAVEIIRQCNQRIKIEASGNITLENIRAVAETGIDYISTSAPVTRSTWLDVSMRLDMNTMN</sequence>
<evidence type="ECO:0000313" key="13">
    <source>
        <dbReference type="EMBL" id="MFB2835412.1"/>
    </source>
</evidence>
<dbReference type="PANTHER" id="PTHR32179:SF3">
    <property type="entry name" value="NICOTINATE-NUCLEOTIDE PYROPHOSPHORYLASE [CARBOXYLATING]"/>
    <property type="match status" value="1"/>
</dbReference>
<reference evidence="13 14" key="1">
    <citation type="submission" date="2024-09" db="EMBL/GenBank/DDBJ databases">
        <title>Floridaenema gen nov. (Aerosakkonemataceae, Aerosakkonematales ord. nov., Cyanobacteria) from benthic tropical and subtropical fresh waters, with the description of four new species.</title>
        <authorList>
            <person name="Moretto J.A."/>
            <person name="Berthold D.E."/>
            <person name="Lefler F.W."/>
            <person name="Huang I.-S."/>
            <person name="Laughinghouse H. IV."/>
        </authorList>
    </citation>
    <scope>NUCLEOTIDE SEQUENCE [LARGE SCALE GENOMIC DNA]</scope>
    <source>
        <strain evidence="13 14">BLCC-F167</strain>
    </source>
</reference>
<dbReference type="InterPro" id="IPR036068">
    <property type="entry name" value="Nicotinate_pribotase-like_C"/>
</dbReference>
<evidence type="ECO:0000256" key="9">
    <source>
        <dbReference type="ARBA" id="ARBA00047445"/>
    </source>
</evidence>
<evidence type="ECO:0000256" key="4">
    <source>
        <dbReference type="ARBA" id="ARBA00011944"/>
    </source>
</evidence>
<feature type="domain" description="Quinolinate phosphoribosyl transferase C-terminal" evidence="11">
    <location>
        <begin position="118"/>
        <end position="286"/>
    </location>
</feature>
<dbReference type="Gene3D" id="3.20.20.70">
    <property type="entry name" value="Aldolase class I"/>
    <property type="match status" value="1"/>
</dbReference>
<accession>A0ABV4WKL0</accession>
<dbReference type="RefSeq" id="WP_413277825.1">
    <property type="nucleotide sequence ID" value="NZ_JBHFNT010000107.1"/>
</dbReference>
<dbReference type="EMBL" id="JBHFNT010000107">
    <property type="protein sequence ID" value="MFB2835412.1"/>
    <property type="molecule type" value="Genomic_DNA"/>
</dbReference>
<dbReference type="Pfam" id="PF02749">
    <property type="entry name" value="QRPTase_N"/>
    <property type="match status" value="1"/>
</dbReference>
<dbReference type="Proteomes" id="UP001576780">
    <property type="component" value="Unassembled WGS sequence"/>
</dbReference>
<dbReference type="GO" id="GO:0004514">
    <property type="term" value="F:nicotinate-nucleotide diphosphorylase (carboxylating) activity"/>
    <property type="evidence" value="ECO:0007669"/>
    <property type="project" value="UniProtKB-EC"/>
</dbReference>
<evidence type="ECO:0000256" key="2">
    <source>
        <dbReference type="ARBA" id="ARBA00004893"/>
    </source>
</evidence>
<dbReference type="EC" id="2.4.2.19" evidence="4"/>
<comment type="catalytic activity">
    <reaction evidence="9">
        <text>nicotinate beta-D-ribonucleotide + CO2 + diphosphate = quinolinate + 5-phospho-alpha-D-ribose 1-diphosphate + 2 H(+)</text>
        <dbReference type="Rhea" id="RHEA:12733"/>
        <dbReference type="ChEBI" id="CHEBI:15378"/>
        <dbReference type="ChEBI" id="CHEBI:16526"/>
        <dbReference type="ChEBI" id="CHEBI:29959"/>
        <dbReference type="ChEBI" id="CHEBI:33019"/>
        <dbReference type="ChEBI" id="CHEBI:57502"/>
        <dbReference type="ChEBI" id="CHEBI:58017"/>
        <dbReference type="EC" id="2.4.2.19"/>
    </reaction>
</comment>
<dbReference type="InterPro" id="IPR027277">
    <property type="entry name" value="NadC/ModD"/>
</dbReference>
<evidence type="ECO:0000259" key="11">
    <source>
        <dbReference type="Pfam" id="PF01729"/>
    </source>
</evidence>
<comment type="pathway">
    <text evidence="2">Cofactor biosynthesis; NAD(+) biosynthesis; nicotinate D-ribonucleotide from quinolinate: step 1/1.</text>
</comment>
<gene>
    <name evidence="13" type="primary">nadC</name>
    <name evidence="13" type="ORF">ACE1CA_12845</name>
</gene>
<dbReference type="PANTHER" id="PTHR32179">
    <property type="entry name" value="NICOTINATE-NUCLEOTIDE PYROPHOSPHORYLASE [CARBOXYLATING]"/>
    <property type="match status" value="1"/>
</dbReference>
<dbReference type="InterPro" id="IPR013785">
    <property type="entry name" value="Aldolase_TIM"/>
</dbReference>
<evidence type="ECO:0000256" key="7">
    <source>
        <dbReference type="ARBA" id="ARBA00022679"/>
    </source>
</evidence>
<evidence type="ECO:0000256" key="1">
    <source>
        <dbReference type="ARBA" id="ARBA00003237"/>
    </source>
</evidence>
<keyword evidence="6 10" id="KW-0328">Glycosyltransferase</keyword>
<dbReference type="InterPro" id="IPR037128">
    <property type="entry name" value="Quinolinate_PRibosylTase_N_sf"/>
</dbReference>
<organism evidence="13 14">
    <name type="scientific">Floridaenema evergladense BLCC-F167</name>
    <dbReference type="NCBI Taxonomy" id="3153639"/>
    <lineage>
        <taxon>Bacteria</taxon>
        <taxon>Bacillati</taxon>
        <taxon>Cyanobacteriota</taxon>
        <taxon>Cyanophyceae</taxon>
        <taxon>Oscillatoriophycideae</taxon>
        <taxon>Aerosakkonematales</taxon>
        <taxon>Aerosakkonemataceae</taxon>
        <taxon>Floridanema</taxon>
        <taxon>Floridanema evergladense</taxon>
    </lineage>
</organism>
<name>A0ABV4WKL0_9CYAN</name>